<gene>
    <name evidence="5" type="ORF">PF002_g28164</name>
    <name evidence="4" type="ORF">PF005_g27572</name>
    <name evidence="3" type="ORF">PF011_g26608</name>
</gene>
<dbReference type="EMBL" id="QXGB01003510">
    <property type="protein sequence ID" value="KAE9170391.1"/>
    <property type="molecule type" value="Genomic_DNA"/>
</dbReference>
<dbReference type="EMBL" id="QXFW01003578">
    <property type="protein sequence ID" value="KAE8969940.1"/>
    <property type="molecule type" value="Genomic_DNA"/>
</dbReference>
<keyword evidence="6" id="KW-1185">Reference proteome</keyword>
<dbReference type="Proteomes" id="UP000460718">
    <property type="component" value="Unassembled WGS sequence"/>
</dbReference>
<dbReference type="InterPro" id="IPR029526">
    <property type="entry name" value="PGBD"/>
</dbReference>
<reference evidence="3 8" key="1">
    <citation type="submission" date="2018-09" db="EMBL/GenBank/DDBJ databases">
        <title>Genomic investigation of the strawberry pathogen Phytophthora fragariae indicates pathogenicity is determined by transcriptional variation in three key races.</title>
        <authorList>
            <person name="Adams T.M."/>
            <person name="Armitage A.D."/>
            <person name="Sobczyk M.K."/>
            <person name="Bates H.J."/>
            <person name="Dunwell J.M."/>
            <person name="Nellist C.F."/>
            <person name="Harrison R.J."/>
        </authorList>
    </citation>
    <scope>NUCLEOTIDE SEQUENCE [LARGE SCALE GENOMIC DNA]</scope>
    <source>
        <strain evidence="5 7">BC-1</strain>
        <strain evidence="4 6">NOV-27</strain>
        <strain evidence="3 8">SCRP245</strain>
    </source>
</reference>
<dbReference type="Proteomes" id="UP000440367">
    <property type="component" value="Unassembled WGS sequence"/>
</dbReference>
<name>A0A6A3HJR4_9STRA</name>
<sequence>MRETGWEYDETKFGPDPTYADLYDGSYGPTNSVLAVAEDPLALLFYFMPPKLWAQIAVESNTYHPQSIPQRARAIRAQQRKGGGKVEDLGDIRRRLDGVEDIEAYEVLRVMALLIARMLAPISKGIAAHWSVAKVGAMPANRFGLFMSKNRFFHIMGYMHFSNNKSPKASTDRAWKIRPVVDVLQRTFARGCCVPPVISFDEATLPSRSRYNPTRQFNKDKPHKWGTKVFVAACAKTAYCMRIEVYCGAKAHLRTPIPKDNNSGEAAVLRNLNALCPPSPTSPWRLVITDRFYTSVKLALELLHRRVYLTGTIQTDRSGYAKNVITKKKTRTVNKQKVMVPPQGTTKFAENKQFPQLTAVMWMDRLPVHMLSTGDSRRSSTVKMKAVPAPKLVRDYHRWMGGVDVHDQLRMQRYSVQLAYKTRKYYKTLFLGLFDMALVNAFIVHRYYRKVNNKRPPKHFAFLETLMEQLLDIDSAEAFATIERATSAQERTAASPVRDGSTQRHNGDEGLAPIDDDHRLEENPDTVDCEQGTKRCHRSCKVCALFKVKPRKYTKYFCPECSTGNRRTYLCNIAREGRGKTCFQIWHADWSSGNDIPRALLQEHKIRNRPPPSHPGKKRGRTAQEHRRSMSGDEDGAAGSEVGAGESGDADSAAEADDES</sequence>
<feature type="compositionally biased region" description="Basic and acidic residues" evidence="1">
    <location>
        <begin position="622"/>
        <end position="631"/>
    </location>
</feature>
<evidence type="ECO:0000259" key="2">
    <source>
        <dbReference type="Pfam" id="PF13843"/>
    </source>
</evidence>
<evidence type="ECO:0000313" key="7">
    <source>
        <dbReference type="Proteomes" id="UP000440367"/>
    </source>
</evidence>
<dbReference type="Pfam" id="PF13843">
    <property type="entry name" value="DDE_Tnp_1_7"/>
    <property type="match status" value="1"/>
</dbReference>
<organism evidence="3 8">
    <name type="scientific">Phytophthora fragariae</name>
    <dbReference type="NCBI Taxonomy" id="53985"/>
    <lineage>
        <taxon>Eukaryota</taxon>
        <taxon>Sar</taxon>
        <taxon>Stramenopiles</taxon>
        <taxon>Oomycota</taxon>
        <taxon>Peronosporomycetes</taxon>
        <taxon>Peronosporales</taxon>
        <taxon>Peronosporaceae</taxon>
        <taxon>Phytophthora</taxon>
    </lineage>
</organism>
<evidence type="ECO:0000313" key="3">
    <source>
        <dbReference type="EMBL" id="KAE8969940.1"/>
    </source>
</evidence>
<comment type="caution">
    <text evidence="3">The sequence shown here is derived from an EMBL/GenBank/DDBJ whole genome shotgun (WGS) entry which is preliminary data.</text>
</comment>
<dbReference type="AlphaFoldDB" id="A0A6A3HJR4"/>
<dbReference type="OrthoDB" id="117306at2759"/>
<dbReference type="Proteomes" id="UP000433483">
    <property type="component" value="Unassembled WGS sequence"/>
</dbReference>
<dbReference type="PANTHER" id="PTHR46599">
    <property type="entry name" value="PIGGYBAC TRANSPOSABLE ELEMENT-DERIVED PROTEIN 4"/>
    <property type="match status" value="1"/>
</dbReference>
<feature type="compositionally biased region" description="Acidic residues" evidence="1">
    <location>
        <begin position="648"/>
        <end position="660"/>
    </location>
</feature>
<evidence type="ECO:0000313" key="5">
    <source>
        <dbReference type="EMBL" id="KAE9178090.1"/>
    </source>
</evidence>
<dbReference type="EMBL" id="QXGD01003381">
    <property type="protein sequence ID" value="KAE9178090.1"/>
    <property type="molecule type" value="Genomic_DNA"/>
</dbReference>
<accession>A0A6A3HJR4</accession>
<evidence type="ECO:0000256" key="1">
    <source>
        <dbReference type="SAM" id="MobiDB-lite"/>
    </source>
</evidence>
<evidence type="ECO:0000313" key="8">
    <source>
        <dbReference type="Proteomes" id="UP000460718"/>
    </source>
</evidence>
<evidence type="ECO:0000313" key="6">
    <source>
        <dbReference type="Proteomes" id="UP000433483"/>
    </source>
</evidence>
<feature type="region of interest" description="Disordered" evidence="1">
    <location>
        <begin position="487"/>
        <end position="528"/>
    </location>
</feature>
<proteinExistence type="predicted"/>
<feature type="domain" description="PiggyBac transposable element-derived protein" evidence="2">
    <location>
        <begin position="39"/>
        <end position="442"/>
    </location>
</feature>
<feature type="region of interest" description="Disordered" evidence="1">
    <location>
        <begin position="604"/>
        <end position="660"/>
    </location>
</feature>
<protein>
    <recommendedName>
        <fullName evidence="2">PiggyBac transposable element-derived protein domain-containing protein</fullName>
    </recommendedName>
</protein>
<evidence type="ECO:0000313" key="4">
    <source>
        <dbReference type="EMBL" id="KAE9170391.1"/>
    </source>
</evidence>
<dbReference type="PANTHER" id="PTHR46599:SF3">
    <property type="entry name" value="PIGGYBAC TRANSPOSABLE ELEMENT-DERIVED PROTEIN 4"/>
    <property type="match status" value="1"/>
</dbReference>